<evidence type="ECO:0000256" key="3">
    <source>
        <dbReference type="ARBA" id="ARBA00023125"/>
    </source>
</evidence>
<dbReference type="CDD" id="cd05466">
    <property type="entry name" value="PBP2_LTTR_substrate"/>
    <property type="match status" value="1"/>
</dbReference>
<sequence>MDLRQLGYLVALAEDGTFTGAAARSHVSQPSLSQQIQRLEAELGIALVDRTTRRASMTQAGTVLVEHARRAIAEIETARAELADLVGIQSGRLTIGATQTIGSVDLSGLLARFHHRYPGVELTVREGLSLELLDALSADEVDLAFVTTAGAFFTLAGIDPPPGVEMQVVAEEPLVAILPPDHPLAQRRELKVAALRDERFVGFRMGATIRRRLNQVATQAGFTPRLLFETNDVTRIRSLVAEGLGIAILPRSDAERPGPLVAIVPLNENQLVHQVSLAQRSDRHHSPAARAFLEMTLA</sequence>
<dbReference type="SUPFAM" id="SSF46785">
    <property type="entry name" value="Winged helix' DNA-binding domain"/>
    <property type="match status" value="1"/>
</dbReference>
<feature type="domain" description="HTH lysR-type" evidence="5">
    <location>
        <begin position="1"/>
        <end position="58"/>
    </location>
</feature>
<dbReference type="Gene3D" id="1.10.10.10">
    <property type="entry name" value="Winged helix-like DNA-binding domain superfamily/Winged helix DNA-binding domain"/>
    <property type="match status" value="1"/>
</dbReference>
<name>A0A6J7J3L6_9ZZZZ</name>
<keyword evidence="4" id="KW-0804">Transcription</keyword>
<evidence type="ECO:0000259" key="5">
    <source>
        <dbReference type="PROSITE" id="PS50931"/>
    </source>
</evidence>
<dbReference type="FunFam" id="1.10.10.10:FF:000001">
    <property type="entry name" value="LysR family transcriptional regulator"/>
    <property type="match status" value="1"/>
</dbReference>
<dbReference type="InterPro" id="IPR036388">
    <property type="entry name" value="WH-like_DNA-bd_sf"/>
</dbReference>
<dbReference type="PROSITE" id="PS50931">
    <property type="entry name" value="HTH_LYSR"/>
    <property type="match status" value="1"/>
</dbReference>
<keyword evidence="2" id="KW-0805">Transcription regulation</keyword>
<dbReference type="Gene3D" id="3.40.190.290">
    <property type="match status" value="1"/>
</dbReference>
<dbReference type="PANTHER" id="PTHR30346">
    <property type="entry name" value="TRANSCRIPTIONAL DUAL REGULATOR HCAR-RELATED"/>
    <property type="match status" value="1"/>
</dbReference>
<dbReference type="GO" id="GO:0032993">
    <property type="term" value="C:protein-DNA complex"/>
    <property type="evidence" value="ECO:0007669"/>
    <property type="project" value="TreeGrafter"/>
</dbReference>
<protein>
    <submittedName>
        <fullName evidence="6">Unannotated protein</fullName>
    </submittedName>
</protein>
<accession>A0A6J7J3L6</accession>
<evidence type="ECO:0000256" key="2">
    <source>
        <dbReference type="ARBA" id="ARBA00023015"/>
    </source>
</evidence>
<evidence type="ECO:0000313" key="6">
    <source>
        <dbReference type="EMBL" id="CAB4937948.1"/>
    </source>
</evidence>
<comment type="similarity">
    <text evidence="1">Belongs to the LysR transcriptional regulatory family.</text>
</comment>
<gene>
    <name evidence="6" type="ORF">UFOPK3674_01612</name>
</gene>
<dbReference type="InterPro" id="IPR000847">
    <property type="entry name" value="LysR_HTH_N"/>
</dbReference>
<dbReference type="GO" id="GO:0003677">
    <property type="term" value="F:DNA binding"/>
    <property type="evidence" value="ECO:0007669"/>
    <property type="project" value="UniProtKB-KW"/>
</dbReference>
<organism evidence="6">
    <name type="scientific">freshwater metagenome</name>
    <dbReference type="NCBI Taxonomy" id="449393"/>
    <lineage>
        <taxon>unclassified sequences</taxon>
        <taxon>metagenomes</taxon>
        <taxon>ecological metagenomes</taxon>
    </lineage>
</organism>
<dbReference type="EMBL" id="CAFBMX010000008">
    <property type="protein sequence ID" value="CAB4937948.1"/>
    <property type="molecule type" value="Genomic_DNA"/>
</dbReference>
<dbReference type="SUPFAM" id="SSF53850">
    <property type="entry name" value="Periplasmic binding protein-like II"/>
    <property type="match status" value="1"/>
</dbReference>
<dbReference type="InterPro" id="IPR005119">
    <property type="entry name" value="LysR_subst-bd"/>
</dbReference>
<proteinExistence type="inferred from homology"/>
<dbReference type="InterPro" id="IPR036390">
    <property type="entry name" value="WH_DNA-bd_sf"/>
</dbReference>
<dbReference type="AlphaFoldDB" id="A0A6J7J3L6"/>
<dbReference type="PANTHER" id="PTHR30346:SF28">
    <property type="entry name" value="HTH-TYPE TRANSCRIPTIONAL REGULATOR CYNR"/>
    <property type="match status" value="1"/>
</dbReference>
<reference evidence="6" key="1">
    <citation type="submission" date="2020-05" db="EMBL/GenBank/DDBJ databases">
        <authorList>
            <person name="Chiriac C."/>
            <person name="Salcher M."/>
            <person name="Ghai R."/>
            <person name="Kavagutti S V."/>
        </authorList>
    </citation>
    <scope>NUCLEOTIDE SEQUENCE</scope>
</reference>
<keyword evidence="3" id="KW-0238">DNA-binding</keyword>
<evidence type="ECO:0000256" key="4">
    <source>
        <dbReference type="ARBA" id="ARBA00023163"/>
    </source>
</evidence>
<dbReference type="GO" id="GO:0003700">
    <property type="term" value="F:DNA-binding transcription factor activity"/>
    <property type="evidence" value="ECO:0007669"/>
    <property type="project" value="InterPro"/>
</dbReference>
<dbReference type="Pfam" id="PF03466">
    <property type="entry name" value="LysR_substrate"/>
    <property type="match status" value="1"/>
</dbReference>
<dbReference type="PRINTS" id="PR00039">
    <property type="entry name" value="HTHLYSR"/>
</dbReference>
<dbReference type="Pfam" id="PF00126">
    <property type="entry name" value="HTH_1"/>
    <property type="match status" value="1"/>
</dbReference>
<evidence type="ECO:0000256" key="1">
    <source>
        <dbReference type="ARBA" id="ARBA00009437"/>
    </source>
</evidence>